<keyword evidence="3 7" id="KW-0812">Transmembrane</keyword>
<proteinExistence type="predicted"/>
<evidence type="ECO:0000256" key="7">
    <source>
        <dbReference type="SAM" id="Phobius"/>
    </source>
</evidence>
<reference evidence="9 10" key="1">
    <citation type="submission" date="2020-08" db="EMBL/GenBank/DDBJ databases">
        <title>Genomic Encyclopedia of Type Strains, Phase III (KMG-III): the genomes of soil and plant-associated and newly described type strains.</title>
        <authorList>
            <person name="Whitman W."/>
        </authorList>
    </citation>
    <scope>NUCLEOTIDE SEQUENCE [LARGE SCALE GENOMIC DNA]</scope>
    <source>
        <strain evidence="9 10">CECT 7282</strain>
    </source>
</reference>
<evidence type="ECO:0000313" key="10">
    <source>
        <dbReference type="Proteomes" id="UP000547614"/>
    </source>
</evidence>
<dbReference type="GO" id="GO:0005886">
    <property type="term" value="C:plasma membrane"/>
    <property type="evidence" value="ECO:0007669"/>
    <property type="project" value="TreeGrafter"/>
</dbReference>
<dbReference type="PROSITE" id="PS51202">
    <property type="entry name" value="RCK_C"/>
    <property type="match status" value="2"/>
</dbReference>
<dbReference type="AlphaFoldDB" id="A0A839VJM3"/>
<accession>A0A839VJM3</accession>
<feature type="transmembrane region" description="Helical" evidence="7">
    <location>
        <begin position="491"/>
        <end position="512"/>
    </location>
</feature>
<dbReference type="GO" id="GO:0006813">
    <property type="term" value="P:potassium ion transport"/>
    <property type="evidence" value="ECO:0007669"/>
    <property type="project" value="InterPro"/>
</dbReference>
<feature type="transmembrane region" description="Helical" evidence="7">
    <location>
        <begin position="533"/>
        <end position="556"/>
    </location>
</feature>
<evidence type="ECO:0000256" key="4">
    <source>
        <dbReference type="ARBA" id="ARBA00022737"/>
    </source>
</evidence>
<comment type="caution">
    <text evidence="9">The sequence shown here is derived from an EMBL/GenBank/DDBJ whole genome shotgun (WGS) entry which is preliminary data.</text>
</comment>
<dbReference type="RefSeq" id="WP_183328342.1">
    <property type="nucleotide sequence ID" value="NZ_JACHXP010000038.1"/>
</dbReference>
<evidence type="ECO:0000313" key="9">
    <source>
        <dbReference type="EMBL" id="MBB3192586.1"/>
    </source>
</evidence>
<organism evidence="9 10">
    <name type="scientific">Halomonas cerina</name>
    <dbReference type="NCBI Taxonomy" id="447424"/>
    <lineage>
        <taxon>Bacteria</taxon>
        <taxon>Pseudomonadati</taxon>
        <taxon>Pseudomonadota</taxon>
        <taxon>Gammaproteobacteria</taxon>
        <taxon>Oceanospirillales</taxon>
        <taxon>Halomonadaceae</taxon>
        <taxon>Halomonas</taxon>
    </lineage>
</organism>
<gene>
    <name evidence="9" type="ORF">FHR94_003883</name>
</gene>
<keyword evidence="4" id="KW-0677">Repeat</keyword>
<feature type="transmembrane region" description="Helical" evidence="7">
    <location>
        <begin position="182"/>
        <end position="206"/>
    </location>
</feature>
<dbReference type="InterPro" id="IPR051679">
    <property type="entry name" value="DASS-Related_Transporters"/>
</dbReference>
<dbReference type="Proteomes" id="UP000547614">
    <property type="component" value="Unassembled WGS sequence"/>
</dbReference>
<feature type="transmembrane region" description="Helical" evidence="7">
    <location>
        <begin position="151"/>
        <end position="170"/>
    </location>
</feature>
<keyword evidence="2" id="KW-0813">Transport</keyword>
<feature type="transmembrane region" description="Helical" evidence="7">
    <location>
        <begin position="576"/>
        <end position="597"/>
    </location>
</feature>
<dbReference type="SUPFAM" id="SSF116726">
    <property type="entry name" value="TrkA C-terminal domain-like"/>
    <property type="match status" value="2"/>
</dbReference>
<evidence type="ECO:0000256" key="3">
    <source>
        <dbReference type="ARBA" id="ARBA00022692"/>
    </source>
</evidence>
<feature type="transmembrane region" description="Helical" evidence="7">
    <location>
        <begin position="453"/>
        <end position="471"/>
    </location>
</feature>
<keyword evidence="5 7" id="KW-1133">Transmembrane helix</keyword>
<dbReference type="PANTHER" id="PTHR43652:SF2">
    <property type="entry name" value="BASIC AMINO ACID ANTIPORTER YFCC-RELATED"/>
    <property type="match status" value="1"/>
</dbReference>
<comment type="subcellular location">
    <subcellularLocation>
        <location evidence="1">Membrane</location>
        <topology evidence="1">Multi-pass membrane protein</topology>
    </subcellularLocation>
</comment>
<dbReference type="Gene3D" id="3.30.70.1450">
    <property type="entry name" value="Regulator of K+ conductance, C-terminal domain"/>
    <property type="match status" value="2"/>
</dbReference>
<feature type="transmembrane region" description="Helical" evidence="7">
    <location>
        <begin position="409"/>
        <end position="441"/>
    </location>
</feature>
<feature type="transmembrane region" description="Helical" evidence="7">
    <location>
        <begin position="6"/>
        <end position="26"/>
    </location>
</feature>
<sequence length="598" mass="63643">MDDRPFLIASLSFSALLTLLTVLAVLGTLAATRLAPDVILMGALAFLMISGILTPGEALAGFSNPGVMTIATLYVVAAGLKETGAIQWIAHRLLGQPSRLRQAQLRVLLPASGLSAFMNNTTVVAMFIPAIQEWATRLKLPPSKLLLPLSYAAILGGTCTLIGTSTNLVVDGLLQSERGVQLAMFELAWVGVPLVIVGGGFLYLLADRLLPDRQGALEQLESAREYSVEVVVEDKGPLAGKSIADAGLRNLAHGYLADIERHGRLLTAVPPDTELIAGDILVFIGAPECARELRRIHGLRPANGDVQKLDIAHHRRCLVEAVIGPDFAGLGQTVRESRFRSRYQAVILSISRYGRRLPGKVGTHRLQVGDTLLLETAQDFVDQYRYRKDFLLVSGLNDSTPPDFRKAPLAIGILGAMVAASASGLLSILEAALLAGGAMLITRCVPASKARRYVDLSVLIVIAASFALGAAMTKTGAAAQIAQWLLLIDGLAPWAALALVYLLTVVFTELITNNAAAVLMFPIAMAVSEQLGVAFMPFAVAIMFAASASFMTPLGYQTNLMVLGPGGYRFSDYLRLGAPLSLVVGITAVGLIPFVWAF</sequence>
<keyword evidence="6 7" id="KW-0472">Membrane</keyword>
<feature type="transmembrane region" description="Helical" evidence="7">
    <location>
        <begin position="38"/>
        <end position="55"/>
    </location>
</feature>
<evidence type="ECO:0000256" key="2">
    <source>
        <dbReference type="ARBA" id="ARBA00022448"/>
    </source>
</evidence>
<dbReference type="Pfam" id="PF03600">
    <property type="entry name" value="CitMHS"/>
    <property type="match status" value="1"/>
</dbReference>
<evidence type="ECO:0000256" key="6">
    <source>
        <dbReference type="ARBA" id="ARBA00023136"/>
    </source>
</evidence>
<evidence type="ECO:0000256" key="1">
    <source>
        <dbReference type="ARBA" id="ARBA00004141"/>
    </source>
</evidence>
<feature type="domain" description="RCK C-terminal" evidence="8">
    <location>
        <begin position="215"/>
        <end position="299"/>
    </location>
</feature>
<dbReference type="Pfam" id="PF02080">
    <property type="entry name" value="TrkA_C"/>
    <property type="match status" value="1"/>
</dbReference>
<dbReference type="InterPro" id="IPR006037">
    <property type="entry name" value="RCK_C"/>
</dbReference>
<name>A0A839VJM3_9GAMM</name>
<evidence type="ECO:0000256" key="5">
    <source>
        <dbReference type="ARBA" id="ARBA00022989"/>
    </source>
</evidence>
<dbReference type="PANTHER" id="PTHR43652">
    <property type="entry name" value="BASIC AMINO ACID ANTIPORTER YFCC-RELATED"/>
    <property type="match status" value="1"/>
</dbReference>
<dbReference type="PROSITE" id="PS01271">
    <property type="entry name" value="NA_SULFATE"/>
    <property type="match status" value="1"/>
</dbReference>
<protein>
    <submittedName>
        <fullName evidence="9">Di/tricarboxylate transporter</fullName>
    </submittedName>
</protein>
<dbReference type="GO" id="GO:0008324">
    <property type="term" value="F:monoatomic cation transmembrane transporter activity"/>
    <property type="evidence" value="ECO:0007669"/>
    <property type="project" value="InterPro"/>
</dbReference>
<feature type="domain" description="RCK C-terminal" evidence="8">
    <location>
        <begin position="306"/>
        <end position="390"/>
    </location>
</feature>
<dbReference type="InterPro" id="IPR004680">
    <property type="entry name" value="Cit_transptr-like_dom"/>
</dbReference>
<dbReference type="InterPro" id="IPR031312">
    <property type="entry name" value="Na/sul_symport_CS"/>
</dbReference>
<dbReference type="InterPro" id="IPR036721">
    <property type="entry name" value="RCK_C_sf"/>
</dbReference>
<evidence type="ECO:0000259" key="8">
    <source>
        <dbReference type="PROSITE" id="PS51202"/>
    </source>
</evidence>
<keyword evidence="10" id="KW-1185">Reference proteome</keyword>
<feature type="transmembrane region" description="Helical" evidence="7">
    <location>
        <begin position="107"/>
        <end position="131"/>
    </location>
</feature>
<dbReference type="EMBL" id="JACHXP010000038">
    <property type="protein sequence ID" value="MBB3192586.1"/>
    <property type="molecule type" value="Genomic_DNA"/>
</dbReference>